<protein>
    <submittedName>
        <fullName evidence="1">Uncharacterized protein</fullName>
    </submittedName>
</protein>
<keyword evidence="2" id="KW-1185">Reference proteome</keyword>
<name>A0A165L455_EXIGL</name>
<evidence type="ECO:0000313" key="2">
    <source>
        <dbReference type="Proteomes" id="UP000077266"/>
    </source>
</evidence>
<evidence type="ECO:0000313" key="1">
    <source>
        <dbReference type="EMBL" id="KZV97322.1"/>
    </source>
</evidence>
<accession>A0A165L455</accession>
<organism evidence="1 2">
    <name type="scientific">Exidia glandulosa HHB12029</name>
    <dbReference type="NCBI Taxonomy" id="1314781"/>
    <lineage>
        <taxon>Eukaryota</taxon>
        <taxon>Fungi</taxon>
        <taxon>Dikarya</taxon>
        <taxon>Basidiomycota</taxon>
        <taxon>Agaricomycotina</taxon>
        <taxon>Agaricomycetes</taxon>
        <taxon>Auriculariales</taxon>
        <taxon>Exidiaceae</taxon>
        <taxon>Exidia</taxon>
    </lineage>
</organism>
<reference evidence="1 2" key="1">
    <citation type="journal article" date="2016" name="Mol. Biol. Evol.">
        <title>Comparative Genomics of Early-Diverging Mushroom-Forming Fungi Provides Insights into the Origins of Lignocellulose Decay Capabilities.</title>
        <authorList>
            <person name="Nagy L.G."/>
            <person name="Riley R."/>
            <person name="Tritt A."/>
            <person name="Adam C."/>
            <person name="Daum C."/>
            <person name="Floudas D."/>
            <person name="Sun H."/>
            <person name="Yadav J.S."/>
            <person name="Pangilinan J."/>
            <person name="Larsson K.H."/>
            <person name="Matsuura K."/>
            <person name="Barry K."/>
            <person name="Labutti K."/>
            <person name="Kuo R."/>
            <person name="Ohm R.A."/>
            <person name="Bhattacharya S.S."/>
            <person name="Shirouzu T."/>
            <person name="Yoshinaga Y."/>
            <person name="Martin F.M."/>
            <person name="Grigoriev I.V."/>
            <person name="Hibbett D.S."/>
        </authorList>
    </citation>
    <scope>NUCLEOTIDE SEQUENCE [LARGE SCALE GENOMIC DNA]</scope>
    <source>
        <strain evidence="1 2">HHB12029</strain>
    </source>
</reference>
<gene>
    <name evidence="1" type="ORF">EXIGLDRAFT_384124</name>
</gene>
<sequence>MIAPCVVCELSLGQNLLVCWLKEWRATIVARLSSRLWSPWQIAPTSTSLLLSVLWMHNSYSISLHLRGLSY</sequence>
<dbReference type="AlphaFoldDB" id="A0A165L455"/>
<dbReference type="InParanoid" id="A0A165L455"/>
<proteinExistence type="predicted"/>
<dbReference type="EMBL" id="KV425932">
    <property type="protein sequence ID" value="KZV97322.1"/>
    <property type="molecule type" value="Genomic_DNA"/>
</dbReference>
<dbReference type="Proteomes" id="UP000077266">
    <property type="component" value="Unassembled WGS sequence"/>
</dbReference>